<evidence type="ECO:0000256" key="1">
    <source>
        <dbReference type="SAM" id="MobiDB-lite"/>
    </source>
</evidence>
<organism evidence="2 3">
    <name type="scientific">Mytilus edulis</name>
    <name type="common">Blue mussel</name>
    <dbReference type="NCBI Taxonomy" id="6550"/>
    <lineage>
        <taxon>Eukaryota</taxon>
        <taxon>Metazoa</taxon>
        <taxon>Spiralia</taxon>
        <taxon>Lophotrochozoa</taxon>
        <taxon>Mollusca</taxon>
        <taxon>Bivalvia</taxon>
        <taxon>Autobranchia</taxon>
        <taxon>Pteriomorphia</taxon>
        <taxon>Mytilida</taxon>
        <taxon>Mytiloidea</taxon>
        <taxon>Mytilidae</taxon>
        <taxon>Mytilinae</taxon>
        <taxon>Mytilus</taxon>
    </lineage>
</organism>
<evidence type="ECO:0000313" key="2">
    <source>
        <dbReference type="EMBL" id="CAG2235654.1"/>
    </source>
</evidence>
<dbReference type="OrthoDB" id="6107003at2759"/>
<dbReference type="Proteomes" id="UP000683360">
    <property type="component" value="Unassembled WGS sequence"/>
</dbReference>
<proteinExistence type="predicted"/>
<feature type="compositionally biased region" description="Basic and acidic residues" evidence="1">
    <location>
        <begin position="104"/>
        <end position="116"/>
    </location>
</feature>
<sequence length="390" mass="42333">MHTVAYSKSVANPCYTTKVVVLQIVEERIEKKVASQQMTSCLRGELSKFPVTDRCPLKLDGGPQEFTKMKFSSTAGNGDDVKVSPYPGFDLDGDYNTPRAPPRVKPEAQEYADKNKGSLQLFGSGTPRPIVQTPRPEPKCPSTEGMRNYELGRHGTVSNLLNGSATPRPDPAPAPKMRPEAMGIAGGHNGQSTSNLFTQYGKLPMSARAAPRIKPEAEGAYEPHKGNNMKCLLHDPKKLPASARAVPRVKPEAAGIACKEGRGMMKNQYKFASGALSDRPEPRVKPEASGNAEKGKGNAMKALQYDYGHQRASPRPEPRVKEEASGTANLDKGGRMSRLMHEGSKMRKSPRPPPRATTTEAKNILRKSQGQMSQIFASSAKMTLVPKAGR</sequence>
<dbReference type="AlphaFoldDB" id="A0A8S3TPK9"/>
<gene>
    <name evidence="2" type="ORF">MEDL_48115</name>
</gene>
<feature type="region of interest" description="Disordered" evidence="1">
    <location>
        <begin position="274"/>
        <end position="390"/>
    </location>
</feature>
<feature type="region of interest" description="Disordered" evidence="1">
    <location>
        <begin position="89"/>
        <end position="143"/>
    </location>
</feature>
<feature type="compositionally biased region" description="Basic and acidic residues" evidence="1">
    <location>
        <begin position="314"/>
        <end position="324"/>
    </location>
</feature>
<evidence type="ECO:0000313" key="3">
    <source>
        <dbReference type="Proteomes" id="UP000683360"/>
    </source>
</evidence>
<name>A0A8S3TPK9_MYTED</name>
<protein>
    <submittedName>
        <fullName evidence="2">Uncharacterized protein</fullName>
    </submittedName>
</protein>
<dbReference type="EMBL" id="CAJPWZ010002323">
    <property type="protein sequence ID" value="CAG2235654.1"/>
    <property type="molecule type" value="Genomic_DNA"/>
</dbReference>
<reference evidence="2" key="1">
    <citation type="submission" date="2021-03" db="EMBL/GenBank/DDBJ databases">
        <authorList>
            <person name="Bekaert M."/>
        </authorList>
    </citation>
    <scope>NUCLEOTIDE SEQUENCE</scope>
</reference>
<keyword evidence="3" id="KW-1185">Reference proteome</keyword>
<comment type="caution">
    <text evidence="2">The sequence shown here is derived from an EMBL/GenBank/DDBJ whole genome shotgun (WGS) entry which is preliminary data.</text>
</comment>
<feature type="compositionally biased region" description="Polar residues" evidence="1">
    <location>
        <begin position="356"/>
        <end position="381"/>
    </location>
</feature>
<accession>A0A8S3TPK9</accession>